<dbReference type="InterPro" id="IPR050315">
    <property type="entry name" value="FAD-oxidoreductase_2"/>
</dbReference>
<comment type="cofactor">
    <cofactor evidence="1">
        <name>FAD</name>
        <dbReference type="ChEBI" id="CHEBI:57692"/>
    </cofactor>
</comment>
<dbReference type="PANTHER" id="PTHR43400:SF10">
    <property type="entry name" value="3-OXOSTEROID 1-DEHYDROGENASE"/>
    <property type="match status" value="1"/>
</dbReference>
<dbReference type="SUPFAM" id="SSF51905">
    <property type="entry name" value="FAD/NAD(P)-binding domain"/>
    <property type="match status" value="1"/>
</dbReference>
<dbReference type="GO" id="GO:0033765">
    <property type="term" value="F:steroid dehydrogenase activity, acting on the CH-CH group of donors"/>
    <property type="evidence" value="ECO:0007669"/>
    <property type="project" value="UniProtKB-ARBA"/>
</dbReference>
<evidence type="ECO:0000313" key="10">
    <source>
        <dbReference type="Proteomes" id="UP001501427"/>
    </source>
</evidence>
<keyword evidence="2" id="KW-0285">Flavoprotein</keyword>
<evidence type="ECO:0000313" key="8">
    <source>
        <dbReference type="EMBL" id="MBB4775927.1"/>
    </source>
</evidence>
<dbReference type="EMBL" id="JACHMV010000001">
    <property type="protein sequence ID" value="MBB4775927.1"/>
    <property type="molecule type" value="Genomic_DNA"/>
</dbReference>
<dbReference type="PANTHER" id="PTHR43400">
    <property type="entry name" value="FUMARATE REDUCTASE"/>
    <property type="match status" value="1"/>
</dbReference>
<dbReference type="InterPro" id="IPR036188">
    <property type="entry name" value="FAD/NAD-bd_sf"/>
</dbReference>
<evidence type="ECO:0000256" key="4">
    <source>
        <dbReference type="ARBA" id="ARBA00023002"/>
    </source>
</evidence>
<proteinExistence type="predicted"/>
<reference evidence="7" key="4">
    <citation type="submission" date="2023-12" db="EMBL/GenBank/DDBJ databases">
        <authorList>
            <person name="Sun Q."/>
            <person name="Inoue M."/>
        </authorList>
    </citation>
    <scope>NUCLEOTIDE SEQUENCE</scope>
    <source>
        <strain evidence="7">JCM 10667</strain>
    </source>
</reference>
<evidence type="ECO:0000313" key="9">
    <source>
        <dbReference type="Proteomes" id="UP000549343"/>
    </source>
</evidence>
<keyword evidence="3" id="KW-0274">FAD</keyword>
<dbReference type="RefSeq" id="WP_184885515.1">
    <property type="nucleotide sequence ID" value="NZ_BAAAHD010000032.1"/>
</dbReference>
<dbReference type="AlphaFoldDB" id="A0A7W7MZI1"/>
<dbReference type="Proteomes" id="UP001501427">
    <property type="component" value="Unassembled WGS sequence"/>
</dbReference>
<dbReference type="GO" id="GO:0008202">
    <property type="term" value="P:steroid metabolic process"/>
    <property type="evidence" value="ECO:0007669"/>
    <property type="project" value="UniProtKB-ARBA"/>
</dbReference>
<organism evidence="8 9">
    <name type="scientific">Actinomadura livida</name>
    <dbReference type="NCBI Taxonomy" id="79909"/>
    <lineage>
        <taxon>Bacteria</taxon>
        <taxon>Bacillati</taxon>
        <taxon>Actinomycetota</taxon>
        <taxon>Actinomycetes</taxon>
        <taxon>Streptosporangiales</taxon>
        <taxon>Thermomonosporaceae</taxon>
        <taxon>Actinomadura</taxon>
    </lineage>
</organism>
<keyword evidence="4" id="KW-0560">Oxidoreductase</keyword>
<dbReference type="Pfam" id="PF00890">
    <property type="entry name" value="FAD_binding_2"/>
    <property type="match status" value="1"/>
</dbReference>
<dbReference type="Gene3D" id="3.50.50.60">
    <property type="entry name" value="FAD/NAD(P)-binding domain"/>
    <property type="match status" value="2"/>
</dbReference>
<feature type="domain" description="FAD-dependent oxidoreductase 2 FAD-binding" evidence="6">
    <location>
        <begin position="7"/>
        <end position="519"/>
    </location>
</feature>
<dbReference type="EMBL" id="BAAAHD010000032">
    <property type="protein sequence ID" value="GAA0570678.1"/>
    <property type="molecule type" value="Genomic_DNA"/>
</dbReference>
<protein>
    <submittedName>
        <fullName evidence="7">FAD-dependent oxidoreductase</fullName>
    </submittedName>
    <submittedName>
        <fullName evidence="8">Succinate dehydrogenase/fumarate reductase flavoprotein subunit</fullName>
    </submittedName>
</protein>
<evidence type="ECO:0000256" key="3">
    <source>
        <dbReference type="ARBA" id="ARBA00022827"/>
    </source>
</evidence>
<comment type="caution">
    <text evidence="8">The sequence shown here is derived from an EMBL/GenBank/DDBJ whole genome shotgun (WGS) entry which is preliminary data.</text>
</comment>
<keyword evidence="10" id="KW-1185">Reference proteome</keyword>
<dbReference type="InterPro" id="IPR027477">
    <property type="entry name" value="Succ_DH/fumarate_Rdtase_cat_sf"/>
</dbReference>
<feature type="region of interest" description="Disordered" evidence="5">
    <location>
        <begin position="115"/>
        <end position="134"/>
    </location>
</feature>
<reference evidence="10" key="2">
    <citation type="journal article" date="2019" name="Int. J. Syst. Evol. Microbiol.">
        <title>The Global Catalogue of Microorganisms (GCM) 10K type strain sequencing project: providing services to taxonomists for standard genome sequencing and annotation.</title>
        <authorList>
            <consortium name="The Broad Institute Genomics Platform"/>
            <consortium name="The Broad Institute Genome Sequencing Center for Infectious Disease"/>
            <person name="Wu L."/>
            <person name="Ma J."/>
        </authorList>
    </citation>
    <scope>NUCLEOTIDE SEQUENCE [LARGE SCALE GENOMIC DNA]</scope>
    <source>
        <strain evidence="10">JCM 10667</strain>
    </source>
</reference>
<evidence type="ECO:0000259" key="6">
    <source>
        <dbReference type="Pfam" id="PF00890"/>
    </source>
</evidence>
<accession>A0A7W7MZI1</accession>
<evidence type="ECO:0000256" key="2">
    <source>
        <dbReference type="ARBA" id="ARBA00022630"/>
    </source>
</evidence>
<gene>
    <name evidence="8" type="ORF">F4557_004345</name>
    <name evidence="7" type="ORF">GCM10009546_36790</name>
</gene>
<evidence type="ECO:0000313" key="7">
    <source>
        <dbReference type="EMBL" id="GAA0570678.1"/>
    </source>
</evidence>
<evidence type="ECO:0000256" key="5">
    <source>
        <dbReference type="SAM" id="MobiDB-lite"/>
    </source>
</evidence>
<dbReference type="Proteomes" id="UP000549343">
    <property type="component" value="Unassembled WGS sequence"/>
</dbReference>
<name>A0A7W7MZI1_9ACTN</name>
<sequence>MSDEVFDLVVLGTGAAGLAAAVTAHGLGAATALVEKEPTVGGTTAVSGGVSWIPAHRRGPDPGAFPVEDALAYLGAFPDSRLPWDLVETFVRSGEAVLDLLEGASDVTFSISEGYPDYKPGKPGGRPDGGRSFNPSPFDFDRLGEWAGRVTRFPADWSDVGFDAETLARLAGTADAGARPGDLRFMGQALVAGLLAPLLRDGVPVLTGTRAERLIVEDGRVTGVAARTAAGTREFRARRGVVLATGGFEWDAGLVRAFLRGPMEAPVSPPGKTGDGLRMAMRAGADLANMPEAWWSTTVRLPGDEIGGHPRSRSIRSERTRPRSIMVNRAGRRFVNEAQDYNAIGSAFHQMDPENLRYPNGEAWLIFDERHLRTYGFLGVKPDEPAPPWFNGSAGPEELARRTGIDPAGLAETLRRWNRNVGEHGADPDFNRGADAYDQFWGDADLPPGPGRTLGAIDEPPYYAVPIFVGTIGTKGGPRTDVNGRVFDLDGGLIPGLYAAGNVSASPLGGAYPGAGATIGPALVFGARAAHHAVAGTPLKPSFPTSQP</sequence>
<evidence type="ECO:0000256" key="1">
    <source>
        <dbReference type="ARBA" id="ARBA00001974"/>
    </source>
</evidence>
<dbReference type="SUPFAM" id="SSF56425">
    <property type="entry name" value="Succinate dehydrogenase/fumarate reductase flavoprotein, catalytic domain"/>
    <property type="match status" value="1"/>
</dbReference>
<reference evidence="7" key="1">
    <citation type="journal article" date="2014" name="Int. J. Syst. Evol. Microbiol.">
        <title>Complete genome of a new Firmicutes species belonging to the dominant human colonic microbiota ('Ruminococcus bicirculans') reveals two chromosomes and a selective capacity to utilize plant glucans.</title>
        <authorList>
            <consortium name="NISC Comparative Sequencing Program"/>
            <person name="Wegmann U."/>
            <person name="Louis P."/>
            <person name="Goesmann A."/>
            <person name="Henrissat B."/>
            <person name="Duncan S.H."/>
            <person name="Flint H.J."/>
        </authorList>
    </citation>
    <scope>NUCLEOTIDE SEQUENCE</scope>
    <source>
        <strain evidence="7">JCM 10667</strain>
    </source>
</reference>
<reference evidence="8 9" key="3">
    <citation type="submission" date="2020-08" db="EMBL/GenBank/DDBJ databases">
        <title>Sequencing the genomes of 1000 actinobacteria strains.</title>
        <authorList>
            <person name="Klenk H.-P."/>
        </authorList>
    </citation>
    <scope>NUCLEOTIDE SEQUENCE [LARGE SCALE GENOMIC DNA]</scope>
    <source>
        <strain evidence="8 9">DSM 44772</strain>
    </source>
</reference>
<dbReference type="InterPro" id="IPR003953">
    <property type="entry name" value="FAD-dep_OxRdtase_2_FAD-bd"/>
</dbReference>